<feature type="transmembrane region" description="Helical" evidence="9">
    <location>
        <begin position="217"/>
        <end position="240"/>
    </location>
</feature>
<dbReference type="AlphaFoldDB" id="A0A095SK23"/>
<dbReference type="OrthoDB" id="9805514at2"/>
<reference evidence="11 12" key="1">
    <citation type="submission" date="2012-09" db="EMBL/GenBank/DDBJ databases">
        <title>Genome Sequence of alkane-degrading Bacterium Alcanivorax sp. 19-m-6.</title>
        <authorList>
            <person name="Lai Q."/>
            <person name="Shao Z."/>
        </authorList>
    </citation>
    <scope>NUCLEOTIDE SEQUENCE [LARGE SCALE GENOMIC DNA]</scope>
    <source>
        <strain evidence="11 12">19-m-6</strain>
    </source>
</reference>
<evidence type="ECO:0000313" key="12">
    <source>
        <dbReference type="Proteomes" id="UP000029444"/>
    </source>
</evidence>
<dbReference type="PATRIC" id="fig|1177154.3.peg.1876"/>
<dbReference type="Pfam" id="PF02653">
    <property type="entry name" value="BPD_transp_2"/>
    <property type="match status" value="1"/>
</dbReference>
<dbReference type="InterPro" id="IPR043428">
    <property type="entry name" value="LivM-like"/>
</dbReference>
<dbReference type="Pfam" id="PF00005">
    <property type="entry name" value="ABC_tran"/>
    <property type="match status" value="1"/>
</dbReference>
<dbReference type="GO" id="GO:0005886">
    <property type="term" value="C:plasma membrane"/>
    <property type="evidence" value="ECO:0007669"/>
    <property type="project" value="UniProtKB-SubCell"/>
</dbReference>
<feature type="transmembrane region" description="Helical" evidence="9">
    <location>
        <begin position="287"/>
        <end position="308"/>
    </location>
</feature>
<accession>A0A095SK23</accession>
<dbReference type="EMBL" id="ARXV01000006">
    <property type="protein sequence ID" value="KGD64937.1"/>
    <property type="molecule type" value="Genomic_DNA"/>
</dbReference>
<keyword evidence="7 9" id="KW-1133">Transmembrane helix</keyword>
<evidence type="ECO:0000256" key="6">
    <source>
        <dbReference type="ARBA" id="ARBA00022840"/>
    </source>
</evidence>
<evidence type="ECO:0000256" key="3">
    <source>
        <dbReference type="ARBA" id="ARBA00022475"/>
    </source>
</evidence>
<evidence type="ECO:0000313" key="11">
    <source>
        <dbReference type="EMBL" id="KGD64937.1"/>
    </source>
</evidence>
<evidence type="ECO:0000256" key="4">
    <source>
        <dbReference type="ARBA" id="ARBA00022692"/>
    </source>
</evidence>
<evidence type="ECO:0000256" key="2">
    <source>
        <dbReference type="ARBA" id="ARBA00022448"/>
    </source>
</evidence>
<keyword evidence="3" id="KW-1003">Cell membrane</keyword>
<protein>
    <submittedName>
        <fullName evidence="11">Branched-chain amino acid ABC transporter permease/ATP-binding protein</fullName>
    </submittedName>
</protein>
<feature type="domain" description="ABC transporter" evidence="10">
    <location>
        <begin position="351"/>
        <end position="591"/>
    </location>
</feature>
<feature type="transmembrane region" description="Helical" evidence="9">
    <location>
        <begin position="252"/>
        <end position="275"/>
    </location>
</feature>
<dbReference type="InterPro" id="IPR027417">
    <property type="entry name" value="P-loop_NTPase"/>
</dbReference>
<keyword evidence="4 9" id="KW-0812">Transmembrane</keyword>
<dbReference type="Gene3D" id="3.40.50.300">
    <property type="entry name" value="P-loop containing nucleotide triphosphate hydrolases"/>
    <property type="match status" value="1"/>
</dbReference>
<proteinExistence type="predicted"/>
<dbReference type="InterPro" id="IPR003593">
    <property type="entry name" value="AAA+_ATPase"/>
</dbReference>
<feature type="transmembrane region" description="Helical" evidence="9">
    <location>
        <begin position="123"/>
        <end position="145"/>
    </location>
</feature>
<dbReference type="STRING" id="1177154.Y5S_01845"/>
<dbReference type="GO" id="GO:0016887">
    <property type="term" value="F:ATP hydrolysis activity"/>
    <property type="evidence" value="ECO:0007669"/>
    <property type="project" value="InterPro"/>
</dbReference>
<dbReference type="InterPro" id="IPR003439">
    <property type="entry name" value="ABC_transporter-like_ATP-bd"/>
</dbReference>
<feature type="transmembrane region" description="Helical" evidence="9">
    <location>
        <begin position="12"/>
        <end position="33"/>
    </location>
</feature>
<dbReference type="Proteomes" id="UP000029444">
    <property type="component" value="Unassembled WGS sequence"/>
</dbReference>
<evidence type="ECO:0000256" key="7">
    <source>
        <dbReference type="ARBA" id="ARBA00022989"/>
    </source>
</evidence>
<dbReference type="eggNOG" id="COG4177">
    <property type="taxonomic scope" value="Bacteria"/>
</dbReference>
<keyword evidence="6 11" id="KW-0067">ATP-binding</keyword>
<dbReference type="eggNOG" id="COG0411">
    <property type="taxonomic scope" value="Bacteria"/>
</dbReference>
<dbReference type="InterPro" id="IPR001851">
    <property type="entry name" value="ABC_transp_permease"/>
</dbReference>
<evidence type="ECO:0000256" key="5">
    <source>
        <dbReference type="ARBA" id="ARBA00022741"/>
    </source>
</evidence>
<feature type="transmembrane region" description="Helical" evidence="9">
    <location>
        <begin position="70"/>
        <end position="88"/>
    </location>
</feature>
<gene>
    <name evidence="11" type="ORF">Y5S_01845</name>
</gene>
<keyword evidence="2" id="KW-0813">Transport</keyword>
<dbReference type="InterPro" id="IPR051120">
    <property type="entry name" value="ABC_AA/LPS_Transport"/>
</dbReference>
<name>A0A095SK23_9GAMM</name>
<sequence>MPRKEITLSRTHRTALIGCLVGLCTVAIAPLFLDTYFTNILIRTLLLAAVVMTVDILWGYTGILTFGQSAFFGIGAYACGLVFTHYGFGPGWALGGLALALGSAAVVAAGTGWLAFFHGSSPIYASIITLALPIVLTQVIYSGGSYTGSSSGLSGFPTYFWSLEVWFWIAGCFLVLTTTAGWLLVRSDFGRVLIAIRENEDRSAYLGIPVSRIKTMLMVAAAMVASVAGFAYAAFSNVVAPELAGFQLGTELLIWTALGGRATLLGPVFAAIGIDTMSSWLSGAMPFFWKLLTGIAFVGVIVALPRGLAPLISGLWNRLRPQRNAIDFEASVVKAPGTRMLQGSFGDAPPLRIVGLSRRYGSLEVLRDVNLIGKGTELLGIIGPNGAGKTTLMRCISDGKERTTGTLYINNVEIAHSSPQQVVGLGVGRSFQNTNLFETLTVSECLKLARYRIDGASLFSRSDTVALPQPSLDILQATGLDKKLSEETKNLSHGMKRGLELAMVLATEPSVLLLDEPTAGLTRPERMAIGSVLTKLTRDFGLCIVLIEHDLDFVRAISDRVVVLHQGAILMEGTVEEVVASDLVKAVYAGHKEDESA</sequence>
<comment type="subcellular location">
    <subcellularLocation>
        <location evidence="1">Cell inner membrane</location>
        <topology evidence="1">Multi-pass membrane protein</topology>
    </subcellularLocation>
</comment>
<dbReference type="CDD" id="cd06581">
    <property type="entry name" value="TM_PBP1_LivM_like"/>
    <property type="match status" value="1"/>
</dbReference>
<dbReference type="RefSeq" id="WP_081939722.1">
    <property type="nucleotide sequence ID" value="NZ_ARXV01000006.1"/>
</dbReference>
<dbReference type="PANTHER" id="PTHR45772:SF2">
    <property type="entry name" value="ABC TRANSPORTER ATP-BINDING PROTEIN"/>
    <property type="match status" value="1"/>
</dbReference>
<dbReference type="SMART" id="SM00382">
    <property type="entry name" value="AAA"/>
    <property type="match status" value="1"/>
</dbReference>
<evidence type="ECO:0000259" key="10">
    <source>
        <dbReference type="PROSITE" id="PS50893"/>
    </source>
</evidence>
<keyword evidence="8 9" id="KW-0472">Membrane</keyword>
<keyword evidence="5" id="KW-0547">Nucleotide-binding</keyword>
<dbReference type="PROSITE" id="PS50893">
    <property type="entry name" value="ABC_TRANSPORTER_2"/>
    <property type="match status" value="1"/>
</dbReference>
<dbReference type="SUPFAM" id="SSF52540">
    <property type="entry name" value="P-loop containing nucleoside triphosphate hydrolases"/>
    <property type="match status" value="1"/>
</dbReference>
<dbReference type="PANTHER" id="PTHR45772">
    <property type="entry name" value="CONSERVED COMPONENT OF ABC TRANSPORTER FOR NATURAL AMINO ACIDS-RELATED"/>
    <property type="match status" value="1"/>
</dbReference>
<comment type="caution">
    <text evidence="11">The sequence shown here is derived from an EMBL/GenBank/DDBJ whole genome shotgun (WGS) entry which is preliminary data.</text>
</comment>
<keyword evidence="12" id="KW-1185">Reference proteome</keyword>
<feature type="transmembrane region" description="Helical" evidence="9">
    <location>
        <begin position="94"/>
        <end position="116"/>
    </location>
</feature>
<feature type="transmembrane region" description="Helical" evidence="9">
    <location>
        <begin position="165"/>
        <end position="185"/>
    </location>
</feature>
<evidence type="ECO:0000256" key="1">
    <source>
        <dbReference type="ARBA" id="ARBA00004429"/>
    </source>
</evidence>
<evidence type="ECO:0000256" key="8">
    <source>
        <dbReference type="ARBA" id="ARBA00023136"/>
    </source>
</evidence>
<feature type="transmembrane region" description="Helical" evidence="9">
    <location>
        <begin position="39"/>
        <end position="58"/>
    </location>
</feature>
<evidence type="ECO:0000256" key="9">
    <source>
        <dbReference type="SAM" id="Phobius"/>
    </source>
</evidence>
<dbReference type="GO" id="GO:0015658">
    <property type="term" value="F:branched-chain amino acid transmembrane transporter activity"/>
    <property type="evidence" value="ECO:0007669"/>
    <property type="project" value="InterPro"/>
</dbReference>
<dbReference type="GO" id="GO:0005524">
    <property type="term" value="F:ATP binding"/>
    <property type="evidence" value="ECO:0007669"/>
    <property type="project" value="UniProtKB-KW"/>
</dbReference>
<organism evidence="11 12">
    <name type="scientific">Alcanivorax nanhaiticus</name>
    <dbReference type="NCBI Taxonomy" id="1177154"/>
    <lineage>
        <taxon>Bacteria</taxon>
        <taxon>Pseudomonadati</taxon>
        <taxon>Pseudomonadota</taxon>
        <taxon>Gammaproteobacteria</taxon>
        <taxon>Oceanospirillales</taxon>
        <taxon>Alcanivoracaceae</taxon>
        <taxon>Alcanivorax</taxon>
    </lineage>
</organism>